<dbReference type="AlphaFoldDB" id="A0A286ABW2"/>
<dbReference type="RefSeq" id="WP_097105809.1">
    <property type="nucleotide sequence ID" value="NZ_OCMU01000001.1"/>
</dbReference>
<dbReference type="EMBL" id="OCMU01000001">
    <property type="protein sequence ID" value="SOD19392.1"/>
    <property type="molecule type" value="Genomic_DNA"/>
</dbReference>
<dbReference type="Proteomes" id="UP000219335">
    <property type="component" value="Unassembled WGS sequence"/>
</dbReference>
<gene>
    <name evidence="1" type="ORF">SAMN06297164_2377</name>
</gene>
<sequence length="401" mass="44446">MAIGLFSKPKRRVVRNQKDVFVPGFGIKFPRSAYDNSSSAGAFSFDGTNGLLTRLSGNPNWRFVQFDLYPGHITQGPGDYGKSNPNSPLNKLKDRIATLGAMGVKSGLMFVQREFDVSVGNDVRQLLPAHLVSTRGTWNGAGGTTVHTMYEGCLGIEPGAAQGSHNRGYTFQYSNAMIQNWHREFFADMAAEFDENPNVMFVGTSESSYGTISVPFNSGANNPETVASMQSGRIQMVRDLAAAFRYTGVYHDLNFTRQLAKDWYDNHAVEARVWLSASNTNWNANSNVPAQGNQPKGALQYYQDFTGILPKFAQWQGDDMDEINPATGVLHTMQDFYDRITSPYIAASMCMINYQLNPKTPGTHAFADYDDFIKTLPFPHGGLLTSRPTYVCLTNRTLPQN</sequence>
<name>A0A286ABW2_9PROT</name>
<evidence type="ECO:0000313" key="1">
    <source>
        <dbReference type="EMBL" id="SOD19392.1"/>
    </source>
</evidence>
<organism evidence="1 2">
    <name type="scientific">Nitrosomonas ureae</name>
    <dbReference type="NCBI Taxonomy" id="44577"/>
    <lineage>
        <taxon>Bacteria</taxon>
        <taxon>Pseudomonadati</taxon>
        <taxon>Pseudomonadota</taxon>
        <taxon>Betaproteobacteria</taxon>
        <taxon>Nitrosomonadales</taxon>
        <taxon>Nitrosomonadaceae</taxon>
        <taxon>Nitrosomonas</taxon>
    </lineage>
</organism>
<proteinExistence type="predicted"/>
<evidence type="ECO:0000313" key="2">
    <source>
        <dbReference type="Proteomes" id="UP000219335"/>
    </source>
</evidence>
<reference evidence="1 2" key="1">
    <citation type="submission" date="2017-09" db="EMBL/GenBank/DDBJ databases">
        <authorList>
            <person name="Ehlers B."/>
            <person name="Leendertz F.H."/>
        </authorList>
    </citation>
    <scope>NUCLEOTIDE SEQUENCE [LARGE SCALE GENOMIC DNA]</scope>
    <source>
        <strain evidence="1 2">Nm42</strain>
    </source>
</reference>
<protein>
    <submittedName>
        <fullName evidence="1">Uncharacterized protein</fullName>
    </submittedName>
</protein>
<accession>A0A286ABW2</accession>